<organism evidence="3 4">
    <name type="scientific">Maioricimonas rarisocia</name>
    <dbReference type="NCBI Taxonomy" id="2528026"/>
    <lineage>
        <taxon>Bacteria</taxon>
        <taxon>Pseudomonadati</taxon>
        <taxon>Planctomycetota</taxon>
        <taxon>Planctomycetia</taxon>
        <taxon>Planctomycetales</taxon>
        <taxon>Planctomycetaceae</taxon>
        <taxon>Maioricimonas</taxon>
    </lineage>
</organism>
<gene>
    <name evidence="3" type="ORF">Mal4_04830</name>
</gene>
<dbReference type="EMBL" id="CP036275">
    <property type="protein sequence ID" value="QDU36199.1"/>
    <property type="molecule type" value="Genomic_DNA"/>
</dbReference>
<reference evidence="3 4" key="1">
    <citation type="submission" date="2019-02" db="EMBL/GenBank/DDBJ databases">
        <title>Deep-cultivation of Planctomycetes and their phenomic and genomic characterization uncovers novel biology.</title>
        <authorList>
            <person name="Wiegand S."/>
            <person name="Jogler M."/>
            <person name="Boedeker C."/>
            <person name="Pinto D."/>
            <person name="Vollmers J."/>
            <person name="Rivas-Marin E."/>
            <person name="Kohn T."/>
            <person name="Peeters S.H."/>
            <person name="Heuer A."/>
            <person name="Rast P."/>
            <person name="Oberbeckmann S."/>
            <person name="Bunk B."/>
            <person name="Jeske O."/>
            <person name="Meyerdierks A."/>
            <person name="Storesund J.E."/>
            <person name="Kallscheuer N."/>
            <person name="Luecker S."/>
            <person name="Lage O.M."/>
            <person name="Pohl T."/>
            <person name="Merkel B.J."/>
            <person name="Hornburger P."/>
            <person name="Mueller R.-W."/>
            <person name="Bruemmer F."/>
            <person name="Labrenz M."/>
            <person name="Spormann A.M."/>
            <person name="Op den Camp H."/>
            <person name="Overmann J."/>
            <person name="Amann R."/>
            <person name="Jetten M.S.M."/>
            <person name="Mascher T."/>
            <person name="Medema M.H."/>
            <person name="Devos D.P."/>
            <person name="Kaster A.-K."/>
            <person name="Ovreas L."/>
            <person name="Rohde M."/>
            <person name="Galperin M.Y."/>
            <person name="Jogler C."/>
        </authorList>
    </citation>
    <scope>NUCLEOTIDE SEQUENCE [LARGE SCALE GENOMIC DNA]</scope>
    <source>
        <strain evidence="3 4">Mal4</strain>
    </source>
</reference>
<dbReference type="InterPro" id="IPR013222">
    <property type="entry name" value="Glyco_hyd_98_carb-bd"/>
</dbReference>
<dbReference type="InterPro" id="IPR038637">
    <property type="entry name" value="NPCBM_sf"/>
</dbReference>
<dbReference type="AlphaFoldDB" id="A0A517Z1A2"/>
<dbReference type="KEGG" id="mri:Mal4_04830"/>
<dbReference type="Pfam" id="PF08305">
    <property type="entry name" value="NPCBM"/>
    <property type="match status" value="1"/>
</dbReference>
<evidence type="ECO:0000256" key="1">
    <source>
        <dbReference type="SAM" id="SignalP"/>
    </source>
</evidence>
<feature type="signal peptide" evidence="1">
    <location>
        <begin position="1"/>
        <end position="16"/>
    </location>
</feature>
<dbReference type="SMART" id="SM00776">
    <property type="entry name" value="NPCBM"/>
    <property type="match status" value="1"/>
</dbReference>
<keyword evidence="4" id="KW-1185">Reference proteome</keyword>
<keyword evidence="1" id="KW-0732">Signal</keyword>
<dbReference type="RefSeq" id="WP_145366886.1">
    <property type="nucleotide sequence ID" value="NZ_CP036275.1"/>
</dbReference>
<dbReference type="Gene3D" id="2.60.120.1060">
    <property type="entry name" value="NPCBM/NEW2 domain"/>
    <property type="match status" value="1"/>
</dbReference>
<evidence type="ECO:0000313" key="4">
    <source>
        <dbReference type="Proteomes" id="UP000320496"/>
    </source>
</evidence>
<dbReference type="InterPro" id="IPR008979">
    <property type="entry name" value="Galactose-bd-like_sf"/>
</dbReference>
<sequence length="403" mass="43626" precursor="true">MSSLATTLLLMSAALAADARVTTQDGTELTGTLEAVSPEEIRIDAGDGVQTLPLDQVRQIGFGEASATARPPADAVELRLADGSLLHAATLTATVQETSIASPALGDAKLATNLVQSVRFAAVDERVSAAWEEMSARKTQNDLLVIRKGDALDFAAGLVGEISAESVTLLLNQREIAVPRERVFGVVYAERKAPTGDVLCQIRTDAADVLQVARLSVTEEGLEARLIAGVTLTIDPGHARVADFGLGRSRYLADFEVNVRYEPVGLIALPFSNDAPITQKMRANRTLDDSRLVLARSVYDRFLWFHSGTTARYRLNRDYKRLQGTVGIDDSPPGCREFDTRVNLVIVGDGRTLLETEVRRGADPQDLDIDVEGIRDLEIRVQSPGETLGHCEHLGFAEARVLK</sequence>
<feature type="domain" description="Glycosyl hydrolase family 98 putative carbohydrate-binding module" evidence="2">
    <location>
        <begin position="263"/>
        <end position="403"/>
    </location>
</feature>
<feature type="chain" id="PRO_5021977608" evidence="1">
    <location>
        <begin position="17"/>
        <end position="403"/>
    </location>
</feature>
<proteinExistence type="predicted"/>
<evidence type="ECO:0000313" key="3">
    <source>
        <dbReference type="EMBL" id="QDU36199.1"/>
    </source>
</evidence>
<accession>A0A517Z1A2</accession>
<protein>
    <submittedName>
        <fullName evidence="3">NPCBM/NEW2 domain protein</fullName>
    </submittedName>
</protein>
<dbReference type="SUPFAM" id="SSF49785">
    <property type="entry name" value="Galactose-binding domain-like"/>
    <property type="match status" value="1"/>
</dbReference>
<evidence type="ECO:0000259" key="2">
    <source>
        <dbReference type="SMART" id="SM00776"/>
    </source>
</evidence>
<name>A0A517Z1A2_9PLAN</name>
<dbReference type="OrthoDB" id="272011at2"/>
<dbReference type="Proteomes" id="UP000320496">
    <property type="component" value="Chromosome"/>
</dbReference>